<dbReference type="RefSeq" id="WP_194029420.1">
    <property type="nucleotide sequence ID" value="NZ_JADEWZ010000013.1"/>
</dbReference>
<evidence type="ECO:0000256" key="2">
    <source>
        <dbReference type="SAM" id="Phobius"/>
    </source>
</evidence>
<feature type="transmembrane region" description="Helical" evidence="2">
    <location>
        <begin position="38"/>
        <end position="59"/>
    </location>
</feature>
<dbReference type="InterPro" id="IPR055396">
    <property type="entry name" value="DUF7088"/>
</dbReference>
<evidence type="ECO:0000256" key="1">
    <source>
        <dbReference type="SAM" id="MobiDB-lite"/>
    </source>
</evidence>
<reference evidence="5" key="1">
    <citation type="submission" date="2020-10" db="EMBL/GenBank/DDBJ databases">
        <authorList>
            <person name="Castelo-Branco R."/>
            <person name="Eusebio N."/>
            <person name="Adriana R."/>
            <person name="Vieira A."/>
            <person name="Brugerolle De Fraissinette N."/>
            <person name="Rezende De Castro R."/>
            <person name="Schneider M.P."/>
            <person name="Vasconcelos V."/>
            <person name="Leao P.N."/>
        </authorList>
    </citation>
    <scope>NUCLEOTIDE SEQUENCE</scope>
    <source>
        <strain evidence="5">LEGE 07157</strain>
    </source>
</reference>
<dbReference type="Pfam" id="PF09822">
    <property type="entry name" value="ABC_transp_aux"/>
    <property type="match status" value="1"/>
</dbReference>
<dbReference type="InterPro" id="IPR019196">
    <property type="entry name" value="ABC_transp_unknown"/>
</dbReference>
<keyword evidence="2" id="KW-0812">Transmembrane</keyword>
<feature type="transmembrane region" description="Helical" evidence="2">
    <location>
        <begin position="79"/>
        <end position="98"/>
    </location>
</feature>
<evidence type="ECO:0000259" key="4">
    <source>
        <dbReference type="Pfam" id="PF23357"/>
    </source>
</evidence>
<evidence type="ECO:0000313" key="6">
    <source>
        <dbReference type="Proteomes" id="UP000654482"/>
    </source>
</evidence>
<name>A0A8J7ISQ4_9CYAN</name>
<feature type="transmembrane region" description="Helical" evidence="2">
    <location>
        <begin position="12"/>
        <end position="32"/>
    </location>
</feature>
<dbReference type="SUPFAM" id="SSF52317">
    <property type="entry name" value="Class I glutamine amidotransferase-like"/>
    <property type="match status" value="1"/>
</dbReference>
<dbReference type="Pfam" id="PF23357">
    <property type="entry name" value="DUF7088"/>
    <property type="match status" value="1"/>
</dbReference>
<keyword evidence="6" id="KW-1185">Reference proteome</keyword>
<dbReference type="InterPro" id="IPR029062">
    <property type="entry name" value="Class_I_gatase-like"/>
</dbReference>
<sequence>MKTIPKPAQKYLKYLVFLGLSIAIAGLVAGFVSEKWSALPISLLVVGSLLMLVGLVFYLPQLQVVLQQRSTQVGTDAIVATLSVIIILGLINFLAVRYPSRIDLTETQLFTLSPQTQKIIGNLPQPLKVLVFDATPDPADKELLDNYRRQGDNFQYEFVDPQIKLGMVEKFGVDSAREVHLEYDERLQRLQTLSEQESLSEVSLSNGIERIIRQEQPQIYFLQGHGELSPDNSGENGLSSAESSLENAGYRVETLNLADRAEFPQDAAAIIVPAPQQELLEREVELLQDYLDEGGSLLLMFEPRTESGLEPLLEEWGVRRDSRLIIDGSIANSSLATVLVNNYGLHPITADFENGNSIYLLSEPLEVEEVEGIQATSLLRTSEQSWAESDLELEEFEFNPGSDIQGPLTIGYALNRQQTEESEDRDKLEELDSDEEESPTSEESESDSDEEESPASEESDSDSDEDESESKQDEKESRLVVFGNSRFATDGWFKQQLNGDVFLNSVKWLANTDDTSLSIRPKELKNRRLNLTVGQAGMIFWLAVFIVPAFGFAIAGWTWWRRR</sequence>
<gene>
    <name evidence="5" type="ORF">IQ249_10500</name>
</gene>
<comment type="caution">
    <text evidence="5">The sequence shown here is derived from an EMBL/GenBank/DDBJ whole genome shotgun (WGS) entry which is preliminary data.</text>
</comment>
<evidence type="ECO:0000259" key="3">
    <source>
        <dbReference type="Pfam" id="PF09822"/>
    </source>
</evidence>
<feature type="region of interest" description="Disordered" evidence="1">
    <location>
        <begin position="416"/>
        <end position="476"/>
    </location>
</feature>
<feature type="transmembrane region" description="Helical" evidence="2">
    <location>
        <begin position="538"/>
        <end position="560"/>
    </location>
</feature>
<keyword evidence="2" id="KW-0472">Membrane</keyword>
<dbReference type="EMBL" id="JADEWZ010000013">
    <property type="protein sequence ID" value="MBE9116327.1"/>
    <property type="molecule type" value="Genomic_DNA"/>
</dbReference>
<dbReference type="AlphaFoldDB" id="A0A8J7ISQ4"/>
<protein>
    <submittedName>
        <fullName evidence="5">Gldg family protein</fullName>
    </submittedName>
</protein>
<evidence type="ECO:0000313" key="5">
    <source>
        <dbReference type="EMBL" id="MBE9116327.1"/>
    </source>
</evidence>
<feature type="compositionally biased region" description="Acidic residues" evidence="1">
    <location>
        <begin position="431"/>
        <end position="468"/>
    </location>
</feature>
<organism evidence="5 6">
    <name type="scientific">Lusitaniella coriacea LEGE 07157</name>
    <dbReference type="NCBI Taxonomy" id="945747"/>
    <lineage>
        <taxon>Bacteria</taxon>
        <taxon>Bacillati</taxon>
        <taxon>Cyanobacteriota</taxon>
        <taxon>Cyanophyceae</taxon>
        <taxon>Spirulinales</taxon>
        <taxon>Lusitaniellaceae</taxon>
        <taxon>Lusitaniella</taxon>
    </lineage>
</organism>
<feature type="domain" description="ABC-type uncharacterised transport system" evidence="3">
    <location>
        <begin position="216"/>
        <end position="492"/>
    </location>
</feature>
<keyword evidence="2" id="KW-1133">Transmembrane helix</keyword>
<proteinExistence type="predicted"/>
<dbReference type="Proteomes" id="UP000654482">
    <property type="component" value="Unassembled WGS sequence"/>
</dbReference>
<feature type="domain" description="DUF7088" evidence="4">
    <location>
        <begin position="106"/>
        <end position="164"/>
    </location>
</feature>
<accession>A0A8J7ISQ4</accession>